<dbReference type="EMBL" id="CARXXK010000002">
    <property type="protein sequence ID" value="CAI6358189.1"/>
    <property type="molecule type" value="Genomic_DNA"/>
</dbReference>
<gene>
    <name evidence="2" type="ORF">MEUPH1_LOCUS13731</name>
</gene>
<evidence type="ECO:0000313" key="2">
    <source>
        <dbReference type="EMBL" id="CAI6358189.1"/>
    </source>
</evidence>
<dbReference type="PANTHER" id="PTHR47611">
    <property type="entry name" value="HAT DIMERISATION DOMAIN, C-TERMINAL"/>
    <property type="match status" value="1"/>
</dbReference>
<dbReference type="Pfam" id="PF05699">
    <property type="entry name" value="Dimer_Tnp_hAT"/>
    <property type="match status" value="1"/>
</dbReference>
<dbReference type="PANTHER" id="PTHR47611:SF1">
    <property type="entry name" value="CCHC-TYPE DOMAIN-CONTAINING PROTEIN"/>
    <property type="match status" value="1"/>
</dbReference>
<dbReference type="AlphaFoldDB" id="A0AAV0WQ49"/>
<accession>A0AAV0WQ49</accession>
<evidence type="ECO:0000313" key="3">
    <source>
        <dbReference type="Proteomes" id="UP001160148"/>
    </source>
</evidence>
<name>A0AAV0WQ49_9HEMI</name>
<reference evidence="2 3" key="1">
    <citation type="submission" date="2023-01" db="EMBL/GenBank/DDBJ databases">
        <authorList>
            <person name="Whitehead M."/>
        </authorList>
    </citation>
    <scope>NUCLEOTIDE SEQUENCE [LARGE SCALE GENOMIC DNA]</scope>
</reference>
<keyword evidence="3" id="KW-1185">Reference proteome</keyword>
<comment type="caution">
    <text evidence="2">The sequence shown here is derived from an EMBL/GenBank/DDBJ whole genome shotgun (WGS) entry which is preliminary data.</text>
</comment>
<dbReference type="SUPFAM" id="SSF53098">
    <property type="entry name" value="Ribonuclease H-like"/>
    <property type="match status" value="1"/>
</dbReference>
<sequence>MYQLEHYEPNQDVLQWWKERQIKSPMMAKLAMRIFAIPATSAGSERAFSTSGRVIEERRTCLKGDTVESILFLSDYYKK</sequence>
<dbReference type="InterPro" id="IPR012337">
    <property type="entry name" value="RNaseH-like_sf"/>
</dbReference>
<dbReference type="InterPro" id="IPR008906">
    <property type="entry name" value="HATC_C_dom"/>
</dbReference>
<dbReference type="GO" id="GO:0046983">
    <property type="term" value="F:protein dimerization activity"/>
    <property type="evidence" value="ECO:0007669"/>
    <property type="project" value="InterPro"/>
</dbReference>
<proteinExistence type="predicted"/>
<feature type="domain" description="HAT C-terminal dimerisation" evidence="1">
    <location>
        <begin position="8"/>
        <end position="75"/>
    </location>
</feature>
<protein>
    <recommendedName>
        <fullName evidence="1">HAT C-terminal dimerisation domain-containing protein</fullName>
    </recommendedName>
</protein>
<organism evidence="2 3">
    <name type="scientific">Macrosiphum euphorbiae</name>
    <name type="common">potato aphid</name>
    <dbReference type="NCBI Taxonomy" id="13131"/>
    <lineage>
        <taxon>Eukaryota</taxon>
        <taxon>Metazoa</taxon>
        <taxon>Ecdysozoa</taxon>
        <taxon>Arthropoda</taxon>
        <taxon>Hexapoda</taxon>
        <taxon>Insecta</taxon>
        <taxon>Pterygota</taxon>
        <taxon>Neoptera</taxon>
        <taxon>Paraneoptera</taxon>
        <taxon>Hemiptera</taxon>
        <taxon>Sternorrhyncha</taxon>
        <taxon>Aphidomorpha</taxon>
        <taxon>Aphidoidea</taxon>
        <taxon>Aphididae</taxon>
        <taxon>Macrosiphini</taxon>
        <taxon>Macrosiphum</taxon>
    </lineage>
</organism>
<evidence type="ECO:0000259" key="1">
    <source>
        <dbReference type="Pfam" id="PF05699"/>
    </source>
</evidence>
<dbReference type="Proteomes" id="UP001160148">
    <property type="component" value="Unassembled WGS sequence"/>
</dbReference>